<feature type="compositionally biased region" description="Polar residues" evidence="1">
    <location>
        <begin position="190"/>
        <end position="200"/>
    </location>
</feature>
<accession>A0A9P4Q727</accession>
<dbReference type="EMBL" id="MU003787">
    <property type="protein sequence ID" value="KAF2721818.1"/>
    <property type="molecule type" value="Genomic_DNA"/>
</dbReference>
<protein>
    <recommendedName>
        <fullName evidence="4">Septin-type G domain-containing protein</fullName>
    </recommendedName>
</protein>
<sequence length="786" mass="85753">MSFDARTLKVKKSATLHSPPPSNPSPSQPTTFFLKRERELDQTPQGSEHGSIMADSSFGVQSLEEMIAEGSNAESADALSRTSSINTDSSVEAGMDASLLAGRKRKAGNPVHPKIRTAGQRILSHDTPSLQQSATGSPVSLRSHDLGFQASSSSQPLTPLRLSPQPDSALPSTPRSASVRSLRLSDEEASVTSDPNSHAVQSSSSEEYEPPPQQQSGGSMPQLVMPSLAMPARKPYTERGRRMGRLKVMVVGQKGVGKTSLLRSIFRSNEDIVHVDSATQDSTSLLTLPVRDTVEHATRAITEVYASTKPYPPWWMQIDSSRSWRSSSSGDNVLDRNLCFIDTPAADDSQTCEDIQSYVETLLRRNATMHDMTESEVLHLMTGEGGVLVDVVLFLYDGRDPAPFSNPDSPTAALLQELHKLTNVIPVITHADTTSPEHIDSIRATVRSTWNDKYGTSLRDDEPFATSSALSEDLETMDASALMASGYIHPLEPSQLPQLLERVFSDEHITILRHMSTRSFLAWRRDNLGNRVDLAKQARLLSPTISGSALDILPSDLPTVTSSGSLPHEASKVLLPHSSSSYYRSASPSAATDESGLSGDMAGASAYALARRNESPSGVEPFRRVRLAKWAQDLQRSLGNERRRFREMYSQRPAEWDTEEAPLEKEDLSLVKRGESFSKPRPAKGRLGGDLGIIDPRDPLGVLAFGQAFSRQGWLVLRVAGGCGLIGATAWWVWNSWYEIQDFLGLGGSNGQVMHAPAIAAPAPQAASKGVLEWLDEVDWKRLLSW</sequence>
<evidence type="ECO:0008006" key="4">
    <source>
        <dbReference type="Google" id="ProtNLM"/>
    </source>
</evidence>
<gene>
    <name evidence="2" type="ORF">K431DRAFT_284501</name>
</gene>
<feature type="compositionally biased region" description="Polar residues" evidence="1">
    <location>
        <begin position="80"/>
        <end position="90"/>
    </location>
</feature>
<keyword evidence="3" id="KW-1185">Reference proteome</keyword>
<feature type="region of interest" description="Disordered" evidence="1">
    <location>
        <begin position="1"/>
        <end position="223"/>
    </location>
</feature>
<feature type="compositionally biased region" description="Pro residues" evidence="1">
    <location>
        <begin position="18"/>
        <end position="27"/>
    </location>
</feature>
<dbReference type="SUPFAM" id="SSF52540">
    <property type="entry name" value="P-loop containing nucleoside triphosphate hydrolases"/>
    <property type="match status" value="1"/>
</dbReference>
<evidence type="ECO:0000313" key="2">
    <source>
        <dbReference type="EMBL" id="KAF2721818.1"/>
    </source>
</evidence>
<comment type="caution">
    <text evidence="2">The sequence shown here is derived from an EMBL/GenBank/DDBJ whole genome shotgun (WGS) entry which is preliminary data.</text>
</comment>
<name>A0A9P4Q727_9PEZI</name>
<dbReference type="Gene3D" id="3.40.50.300">
    <property type="entry name" value="P-loop containing nucleotide triphosphate hydrolases"/>
    <property type="match status" value="1"/>
</dbReference>
<proteinExistence type="predicted"/>
<reference evidence="2" key="1">
    <citation type="journal article" date="2020" name="Stud. Mycol.">
        <title>101 Dothideomycetes genomes: a test case for predicting lifestyles and emergence of pathogens.</title>
        <authorList>
            <person name="Haridas S."/>
            <person name="Albert R."/>
            <person name="Binder M."/>
            <person name="Bloem J."/>
            <person name="Labutti K."/>
            <person name="Salamov A."/>
            <person name="Andreopoulos B."/>
            <person name="Baker S."/>
            <person name="Barry K."/>
            <person name="Bills G."/>
            <person name="Bluhm B."/>
            <person name="Cannon C."/>
            <person name="Castanera R."/>
            <person name="Culley D."/>
            <person name="Daum C."/>
            <person name="Ezra D."/>
            <person name="Gonzalez J."/>
            <person name="Henrissat B."/>
            <person name="Kuo A."/>
            <person name="Liang C."/>
            <person name="Lipzen A."/>
            <person name="Lutzoni F."/>
            <person name="Magnuson J."/>
            <person name="Mondo S."/>
            <person name="Nolan M."/>
            <person name="Ohm R."/>
            <person name="Pangilinan J."/>
            <person name="Park H.-J."/>
            <person name="Ramirez L."/>
            <person name="Alfaro M."/>
            <person name="Sun H."/>
            <person name="Tritt A."/>
            <person name="Yoshinaga Y."/>
            <person name="Zwiers L.-H."/>
            <person name="Turgeon B."/>
            <person name="Goodwin S."/>
            <person name="Spatafora J."/>
            <person name="Crous P."/>
            <person name="Grigoriev I."/>
        </authorList>
    </citation>
    <scope>NUCLEOTIDE SEQUENCE</scope>
    <source>
        <strain evidence="2">CBS 116435</strain>
    </source>
</reference>
<feature type="compositionally biased region" description="Polar residues" evidence="1">
    <location>
        <begin position="170"/>
        <end position="179"/>
    </location>
</feature>
<dbReference type="InterPro" id="IPR027417">
    <property type="entry name" value="P-loop_NTPase"/>
</dbReference>
<dbReference type="OrthoDB" id="4150765at2759"/>
<organism evidence="2 3">
    <name type="scientific">Polychaeton citri CBS 116435</name>
    <dbReference type="NCBI Taxonomy" id="1314669"/>
    <lineage>
        <taxon>Eukaryota</taxon>
        <taxon>Fungi</taxon>
        <taxon>Dikarya</taxon>
        <taxon>Ascomycota</taxon>
        <taxon>Pezizomycotina</taxon>
        <taxon>Dothideomycetes</taxon>
        <taxon>Dothideomycetidae</taxon>
        <taxon>Capnodiales</taxon>
        <taxon>Capnodiaceae</taxon>
        <taxon>Polychaeton</taxon>
    </lineage>
</organism>
<dbReference type="Proteomes" id="UP000799441">
    <property type="component" value="Unassembled WGS sequence"/>
</dbReference>
<dbReference type="AlphaFoldDB" id="A0A9P4Q727"/>
<feature type="compositionally biased region" description="Polar residues" evidence="1">
    <location>
        <begin position="126"/>
        <end position="140"/>
    </location>
</feature>
<evidence type="ECO:0000313" key="3">
    <source>
        <dbReference type="Proteomes" id="UP000799441"/>
    </source>
</evidence>
<evidence type="ECO:0000256" key="1">
    <source>
        <dbReference type="SAM" id="MobiDB-lite"/>
    </source>
</evidence>